<feature type="domain" description="SGNH hydrolase-type esterase" evidence="1">
    <location>
        <begin position="42"/>
        <end position="226"/>
    </location>
</feature>
<dbReference type="InterPro" id="IPR013830">
    <property type="entry name" value="SGNH_hydro"/>
</dbReference>
<dbReference type="GO" id="GO:0016788">
    <property type="term" value="F:hydrolase activity, acting on ester bonds"/>
    <property type="evidence" value="ECO:0007669"/>
    <property type="project" value="UniProtKB-ARBA"/>
</dbReference>
<dbReference type="SUPFAM" id="SSF52266">
    <property type="entry name" value="SGNH hydrolase"/>
    <property type="match status" value="1"/>
</dbReference>
<reference evidence="2 3" key="1">
    <citation type="submission" date="2016-11" db="EMBL/GenBank/DDBJ databases">
        <authorList>
            <person name="Jaros S."/>
            <person name="Januszkiewicz K."/>
            <person name="Wedrychowicz H."/>
        </authorList>
    </citation>
    <scope>NUCLEOTIDE SEQUENCE [LARGE SCALE GENOMIC DNA]</scope>
    <source>
        <strain evidence="2 3">GAS95</strain>
    </source>
</reference>
<sequence length="247" mass="26627">MKRRLVASVVLMSALAFGERFGQHDGIAAAATLKTVVIDWRGDSTFWGAVVISDGPPARYPQSPAQRMQIAMNEKFGPGKVTIVDHSAPGSTLETDLSGTGLSAEYGNTLPLAAELSKGNANIVITNSQINDALAGNTVRTFSSNLKRWIRTVQASGKIPVIAEPNPICFRISIADSRRYVSAENATASRNDVTVLPLYDAFLNLPAWRTTSMASDCIHPNAAGYAFKQQQYFASLEPIVTRLLGEQ</sequence>
<gene>
    <name evidence="2" type="ORF">SAMN05444165_3741</name>
</gene>
<accession>A0A1N6KK20</accession>
<dbReference type="EMBL" id="FSRU01000002">
    <property type="protein sequence ID" value="SIO56676.1"/>
    <property type="molecule type" value="Genomic_DNA"/>
</dbReference>
<keyword evidence="3" id="KW-1185">Reference proteome</keyword>
<proteinExistence type="predicted"/>
<organism evidence="2 3">
    <name type="scientific">Paraburkholderia phenazinium</name>
    <dbReference type="NCBI Taxonomy" id="60549"/>
    <lineage>
        <taxon>Bacteria</taxon>
        <taxon>Pseudomonadati</taxon>
        <taxon>Pseudomonadota</taxon>
        <taxon>Betaproteobacteria</taxon>
        <taxon>Burkholderiales</taxon>
        <taxon>Burkholderiaceae</taxon>
        <taxon>Paraburkholderia</taxon>
    </lineage>
</organism>
<protein>
    <submittedName>
        <fullName evidence="2">Lysophospholipase L1</fullName>
    </submittedName>
</protein>
<dbReference type="Gene3D" id="3.40.50.1110">
    <property type="entry name" value="SGNH hydrolase"/>
    <property type="match status" value="1"/>
</dbReference>
<evidence type="ECO:0000259" key="1">
    <source>
        <dbReference type="Pfam" id="PF13472"/>
    </source>
</evidence>
<evidence type="ECO:0000313" key="3">
    <source>
        <dbReference type="Proteomes" id="UP000185151"/>
    </source>
</evidence>
<dbReference type="OrthoDB" id="9104705at2"/>
<dbReference type="Pfam" id="PF13472">
    <property type="entry name" value="Lipase_GDSL_2"/>
    <property type="match status" value="1"/>
</dbReference>
<evidence type="ECO:0000313" key="2">
    <source>
        <dbReference type="EMBL" id="SIO56676.1"/>
    </source>
</evidence>
<dbReference type="AlphaFoldDB" id="A0A1N6KK20"/>
<name>A0A1N6KK20_9BURK</name>
<dbReference type="CDD" id="cd00229">
    <property type="entry name" value="SGNH_hydrolase"/>
    <property type="match status" value="1"/>
</dbReference>
<dbReference type="InterPro" id="IPR036514">
    <property type="entry name" value="SGNH_hydro_sf"/>
</dbReference>
<dbReference type="RefSeq" id="WP_083640509.1">
    <property type="nucleotide sequence ID" value="NZ_FSRU01000002.1"/>
</dbReference>
<dbReference type="Proteomes" id="UP000185151">
    <property type="component" value="Unassembled WGS sequence"/>
</dbReference>